<reference evidence="5 6" key="1">
    <citation type="journal article" date="2023" name="Hortic Res">
        <title>Pangenome of water caltrop reveals structural variations and asymmetric subgenome divergence after allopolyploidization.</title>
        <authorList>
            <person name="Zhang X."/>
            <person name="Chen Y."/>
            <person name="Wang L."/>
            <person name="Yuan Y."/>
            <person name="Fang M."/>
            <person name="Shi L."/>
            <person name="Lu R."/>
            <person name="Comes H.P."/>
            <person name="Ma Y."/>
            <person name="Chen Y."/>
            <person name="Huang G."/>
            <person name="Zhou Y."/>
            <person name="Zheng Z."/>
            <person name="Qiu Y."/>
        </authorList>
    </citation>
    <scope>NUCLEOTIDE SEQUENCE [LARGE SCALE GENOMIC DNA]</scope>
    <source>
        <tissue evidence="5">Roots</tissue>
    </source>
</reference>
<proteinExistence type="inferred from homology"/>
<evidence type="ECO:0000259" key="4">
    <source>
        <dbReference type="SMART" id="SM00385"/>
    </source>
</evidence>
<evidence type="ECO:0000313" key="6">
    <source>
        <dbReference type="Proteomes" id="UP001345219"/>
    </source>
</evidence>
<organism evidence="5 6">
    <name type="scientific">Trapa incisa</name>
    <dbReference type="NCBI Taxonomy" id="236973"/>
    <lineage>
        <taxon>Eukaryota</taxon>
        <taxon>Viridiplantae</taxon>
        <taxon>Streptophyta</taxon>
        <taxon>Embryophyta</taxon>
        <taxon>Tracheophyta</taxon>
        <taxon>Spermatophyta</taxon>
        <taxon>Magnoliopsida</taxon>
        <taxon>eudicotyledons</taxon>
        <taxon>Gunneridae</taxon>
        <taxon>Pentapetalae</taxon>
        <taxon>rosids</taxon>
        <taxon>malvids</taxon>
        <taxon>Myrtales</taxon>
        <taxon>Lythraceae</taxon>
        <taxon>Trapa</taxon>
    </lineage>
</organism>
<dbReference type="InterPro" id="IPR039361">
    <property type="entry name" value="Cyclin"/>
</dbReference>
<sequence length="349" mass="39407">MEDDDSLSSFLCEENDSCLDHDEEEEKAEALIDHDSISNSFLTDHCVQEEDGEYIRMLLDRETSSGWFGGDPQSNHLHHSDRLYLGDWIKRARFSAFSWILRTRASFGFQFQTAYLSMTYFNQFLSRRSPISENEWAIRLLAVACLSLAAKMEEVNVPLLPEFNAKDHSFRCEAVQGMELLVMKTLEWRLEAITPFLFLHFFVPKLINHPVDVVNIAPKAVRYILGMAKENDILDYRPSTIAAAAVISASSIDITKEALGCCLDRDSFSGQIDIDDVFSCYGTMRGLDLDSILNVSPVVPQDPTSPAASPRSSVSVFTSPFVSSIRKRKRLSFDDNDSSCERDAPDNKK</sequence>
<accession>A0AAN7JRU4</accession>
<evidence type="ECO:0000256" key="1">
    <source>
        <dbReference type="ARBA" id="ARBA00022618"/>
    </source>
</evidence>
<comment type="similarity">
    <text evidence="3">Belongs to the cyclin family.</text>
</comment>
<dbReference type="InterPro" id="IPR013763">
    <property type="entry name" value="Cyclin-like_dom"/>
</dbReference>
<evidence type="ECO:0000256" key="2">
    <source>
        <dbReference type="ARBA" id="ARBA00023306"/>
    </source>
</evidence>
<evidence type="ECO:0000313" key="5">
    <source>
        <dbReference type="EMBL" id="KAK4752751.1"/>
    </source>
</evidence>
<evidence type="ECO:0000256" key="3">
    <source>
        <dbReference type="RuleBase" id="RU000383"/>
    </source>
</evidence>
<dbReference type="Proteomes" id="UP001345219">
    <property type="component" value="Chromosome 16"/>
</dbReference>
<comment type="caution">
    <text evidence="5">The sequence shown here is derived from an EMBL/GenBank/DDBJ whole genome shotgun (WGS) entry which is preliminary data.</text>
</comment>
<dbReference type="AlphaFoldDB" id="A0AAN7JRU4"/>
<name>A0AAN7JRU4_9MYRT</name>
<dbReference type="InterPro" id="IPR036915">
    <property type="entry name" value="Cyclin-like_sf"/>
</dbReference>
<dbReference type="GO" id="GO:0051301">
    <property type="term" value="P:cell division"/>
    <property type="evidence" value="ECO:0007669"/>
    <property type="project" value="UniProtKB-KW"/>
</dbReference>
<protein>
    <recommendedName>
        <fullName evidence="4">Cyclin-like domain-containing protein</fullName>
    </recommendedName>
</protein>
<keyword evidence="3" id="KW-0195">Cyclin</keyword>
<keyword evidence="2" id="KW-0131">Cell cycle</keyword>
<dbReference type="SUPFAM" id="SSF47954">
    <property type="entry name" value="Cyclin-like"/>
    <property type="match status" value="1"/>
</dbReference>
<feature type="domain" description="Cyclin-like" evidence="4">
    <location>
        <begin position="98"/>
        <end position="184"/>
    </location>
</feature>
<dbReference type="InterPro" id="IPR006671">
    <property type="entry name" value="Cyclin_N"/>
</dbReference>
<dbReference type="SMART" id="SM00385">
    <property type="entry name" value="CYCLIN"/>
    <property type="match status" value="1"/>
</dbReference>
<dbReference type="PANTHER" id="PTHR10177">
    <property type="entry name" value="CYCLINS"/>
    <property type="match status" value="1"/>
</dbReference>
<dbReference type="Pfam" id="PF00134">
    <property type="entry name" value="Cyclin_N"/>
    <property type="match status" value="1"/>
</dbReference>
<gene>
    <name evidence="5" type="ORF">SAY87_021549</name>
</gene>
<dbReference type="Gene3D" id="1.10.472.10">
    <property type="entry name" value="Cyclin-like"/>
    <property type="match status" value="1"/>
</dbReference>
<keyword evidence="6" id="KW-1185">Reference proteome</keyword>
<keyword evidence="1" id="KW-0132">Cell division</keyword>
<dbReference type="EMBL" id="JAXIOK010000016">
    <property type="protein sequence ID" value="KAK4752751.1"/>
    <property type="molecule type" value="Genomic_DNA"/>
</dbReference>